<reference evidence="1" key="1">
    <citation type="submission" date="2022-07" db="EMBL/GenBank/DDBJ databases">
        <title>Phylogenomic reconstructions and comparative analyses of Kickxellomycotina fungi.</title>
        <authorList>
            <person name="Reynolds N.K."/>
            <person name="Stajich J.E."/>
            <person name="Barry K."/>
            <person name="Grigoriev I.V."/>
            <person name="Crous P."/>
            <person name="Smith M.E."/>
        </authorList>
    </citation>
    <scope>NUCLEOTIDE SEQUENCE</scope>
    <source>
        <strain evidence="1">NRRL 1566</strain>
    </source>
</reference>
<dbReference type="Proteomes" id="UP001139887">
    <property type="component" value="Unassembled WGS sequence"/>
</dbReference>
<dbReference type="AlphaFoldDB" id="A0A9W8LYV4"/>
<dbReference type="SUPFAM" id="SSF81383">
    <property type="entry name" value="F-box domain"/>
    <property type="match status" value="1"/>
</dbReference>
<evidence type="ECO:0000313" key="2">
    <source>
        <dbReference type="Proteomes" id="UP001139887"/>
    </source>
</evidence>
<keyword evidence="2" id="KW-1185">Reference proteome</keyword>
<sequence>MAVTSCLSLPLDIIDLICQAADRQVLLVLHHTSSAWRFFSLPLLWRCIDISEWEQRADAYEIHAAYARYVVTLQCRRHPRRRRSSYRRPSSPETTPELKTRTEILTEWLSLKWPSVQRVTISAWPPYNVSRVQAAVASACPQLRYIELEAVAAVWLSALQRAITMHPHLCEFHVTEDMRALLTPVASDSHTGQAVRFDGLP</sequence>
<organism evidence="1 2">
    <name type="scientific">Coemansia brasiliensis</name>
    <dbReference type="NCBI Taxonomy" id="2650707"/>
    <lineage>
        <taxon>Eukaryota</taxon>
        <taxon>Fungi</taxon>
        <taxon>Fungi incertae sedis</taxon>
        <taxon>Zoopagomycota</taxon>
        <taxon>Kickxellomycotina</taxon>
        <taxon>Kickxellomycetes</taxon>
        <taxon>Kickxellales</taxon>
        <taxon>Kickxellaceae</taxon>
        <taxon>Coemansia</taxon>
    </lineage>
</organism>
<evidence type="ECO:0000313" key="1">
    <source>
        <dbReference type="EMBL" id="KAJ2847973.1"/>
    </source>
</evidence>
<accession>A0A9W8LYV4</accession>
<evidence type="ECO:0008006" key="3">
    <source>
        <dbReference type="Google" id="ProtNLM"/>
    </source>
</evidence>
<dbReference type="OrthoDB" id="5557687at2759"/>
<proteinExistence type="predicted"/>
<protein>
    <recommendedName>
        <fullName evidence="3">F-box domain-containing protein</fullName>
    </recommendedName>
</protein>
<gene>
    <name evidence="1" type="ORF">IWW36_003570</name>
</gene>
<comment type="caution">
    <text evidence="1">The sequence shown here is derived from an EMBL/GenBank/DDBJ whole genome shotgun (WGS) entry which is preliminary data.</text>
</comment>
<name>A0A9W8LYV4_9FUNG</name>
<dbReference type="EMBL" id="JANBUW010000234">
    <property type="protein sequence ID" value="KAJ2847973.1"/>
    <property type="molecule type" value="Genomic_DNA"/>
</dbReference>
<dbReference type="InterPro" id="IPR036047">
    <property type="entry name" value="F-box-like_dom_sf"/>
</dbReference>
<feature type="non-terminal residue" evidence="1">
    <location>
        <position position="201"/>
    </location>
</feature>